<dbReference type="Proteomes" id="UP000074664">
    <property type="component" value="Unassembled WGS sequence"/>
</dbReference>
<sequence length="72" mass="8737">MNYIEFFETEVPNWMRASNQKMQEVGFNTQAYWNWVVVSMAEISKKYNNDRLVMNQFEMIFDWLEEKANGTI</sequence>
<proteinExistence type="predicted"/>
<evidence type="ECO:0000313" key="4">
    <source>
        <dbReference type="Proteomes" id="UP000305165"/>
    </source>
</evidence>
<name>A0A0Z8F668_STRSU</name>
<comment type="caution">
    <text evidence="2">The sequence shown here is derived from an EMBL/GenBank/DDBJ whole genome shotgun (WGS) entry which is preliminary data.</text>
</comment>
<reference evidence="1 3" key="1">
    <citation type="submission" date="2016-02" db="EMBL/GenBank/DDBJ databases">
        <authorList>
            <consortium name="Pathogen Informatics"/>
        </authorList>
    </citation>
    <scope>NUCLEOTIDE SEQUENCE [LARGE SCALE GENOMIC DNA]</scope>
    <source>
        <strain evidence="1 3">LSS30</strain>
    </source>
</reference>
<dbReference type="EMBL" id="SSXO01000007">
    <property type="protein sequence ID" value="TIH98149.1"/>
    <property type="molecule type" value="Genomic_DNA"/>
</dbReference>
<dbReference type="OrthoDB" id="2305864at2"/>
<gene>
    <name evidence="1" type="ORF">ERS132392_01698</name>
    <name evidence="2" type="ORF">FAJ39_10195</name>
</gene>
<evidence type="ECO:0000313" key="2">
    <source>
        <dbReference type="EMBL" id="TIH98149.1"/>
    </source>
</evidence>
<evidence type="ECO:0000313" key="1">
    <source>
        <dbReference type="EMBL" id="CYU74514.1"/>
    </source>
</evidence>
<dbReference type="EMBL" id="FIGH01000008">
    <property type="protein sequence ID" value="CYU74514.1"/>
    <property type="molecule type" value="Genomic_DNA"/>
</dbReference>
<dbReference type="Proteomes" id="UP000305165">
    <property type="component" value="Unassembled WGS sequence"/>
</dbReference>
<accession>A0A0Z8F668</accession>
<dbReference type="AlphaFoldDB" id="A0A0Z8F668"/>
<organism evidence="2 4">
    <name type="scientific">Streptococcus suis</name>
    <dbReference type="NCBI Taxonomy" id="1307"/>
    <lineage>
        <taxon>Bacteria</taxon>
        <taxon>Bacillati</taxon>
        <taxon>Bacillota</taxon>
        <taxon>Bacilli</taxon>
        <taxon>Lactobacillales</taxon>
        <taxon>Streptococcaceae</taxon>
        <taxon>Streptococcus</taxon>
    </lineage>
</organism>
<evidence type="ECO:0000313" key="3">
    <source>
        <dbReference type="Proteomes" id="UP000074664"/>
    </source>
</evidence>
<reference evidence="2 4" key="2">
    <citation type="submission" date="2019-04" db="EMBL/GenBank/DDBJ databases">
        <title>Genome analysis of Streptococcus suis strain WUSS424.</title>
        <authorList>
            <person name="Chen H."/>
            <person name="Gao X."/>
            <person name="Wu Z."/>
        </authorList>
    </citation>
    <scope>NUCLEOTIDE SEQUENCE [LARGE SCALE GENOMIC DNA]</scope>
    <source>
        <strain evidence="2 4">WUSS424</strain>
    </source>
</reference>
<dbReference type="RefSeq" id="WP_044753003.1">
    <property type="nucleotide sequence ID" value="NZ_CEDH01000012.1"/>
</dbReference>
<protein>
    <submittedName>
        <fullName evidence="1">Phage associated protein</fullName>
    </submittedName>
</protein>